<protein>
    <submittedName>
        <fullName evidence="1">Uncharacterized protein</fullName>
    </submittedName>
</protein>
<name>A0ACA8ZC25_9BACL</name>
<evidence type="ECO:0000313" key="1">
    <source>
        <dbReference type="EMBL" id="CAB3394591.1"/>
    </source>
</evidence>
<sequence length="51" mass="5506">MADLHSAYPSMMVRSVPMRNGNAMTAVGVLGVQKLVRSVPMRNGNMNLAKC</sequence>
<accession>A0ACA8ZC25</accession>
<dbReference type="EMBL" id="LR792684">
    <property type="protein sequence ID" value="CAB3394591.1"/>
    <property type="molecule type" value="Genomic_DNA"/>
</dbReference>
<reference evidence="1" key="1">
    <citation type="submission" date="2020-04" db="EMBL/GenBank/DDBJ databases">
        <authorList>
            <person name="Hogendoorn C."/>
        </authorList>
    </citation>
    <scope>NUCLEOTIDE SEQUENCE</scope>
    <source>
        <strain evidence="1">FAVT5</strain>
    </source>
</reference>
<dbReference type="Proteomes" id="UP000501793">
    <property type="component" value="Chromosome"/>
</dbReference>
<gene>
    <name evidence="1" type="ORF">FAVT5_2958</name>
</gene>
<keyword evidence="2" id="KW-1185">Reference proteome</keyword>
<proteinExistence type="predicted"/>
<organism evidence="1 2">
    <name type="scientific">Kyrpidia spormannii</name>
    <dbReference type="NCBI Taxonomy" id="2055160"/>
    <lineage>
        <taxon>Bacteria</taxon>
        <taxon>Bacillati</taxon>
        <taxon>Bacillota</taxon>
        <taxon>Bacilli</taxon>
        <taxon>Bacillales</taxon>
        <taxon>Alicyclobacillaceae</taxon>
        <taxon>Kyrpidia</taxon>
    </lineage>
</organism>
<evidence type="ECO:0000313" key="2">
    <source>
        <dbReference type="Proteomes" id="UP000501793"/>
    </source>
</evidence>